<evidence type="ECO:0000313" key="1">
    <source>
        <dbReference type="EMBL" id="GBM23305.1"/>
    </source>
</evidence>
<dbReference type="Proteomes" id="UP000499080">
    <property type="component" value="Unassembled WGS sequence"/>
</dbReference>
<comment type="caution">
    <text evidence="1">The sequence shown here is derived from an EMBL/GenBank/DDBJ whole genome shotgun (WGS) entry which is preliminary data.</text>
</comment>
<dbReference type="AlphaFoldDB" id="A0A4Y2E681"/>
<proteinExistence type="predicted"/>
<organism evidence="1 2">
    <name type="scientific">Araneus ventricosus</name>
    <name type="common">Orbweaver spider</name>
    <name type="synonym">Epeira ventricosa</name>
    <dbReference type="NCBI Taxonomy" id="182803"/>
    <lineage>
        <taxon>Eukaryota</taxon>
        <taxon>Metazoa</taxon>
        <taxon>Ecdysozoa</taxon>
        <taxon>Arthropoda</taxon>
        <taxon>Chelicerata</taxon>
        <taxon>Arachnida</taxon>
        <taxon>Araneae</taxon>
        <taxon>Araneomorphae</taxon>
        <taxon>Entelegynae</taxon>
        <taxon>Araneoidea</taxon>
        <taxon>Araneidae</taxon>
        <taxon>Araneus</taxon>
    </lineage>
</organism>
<name>A0A4Y2E681_ARAVE</name>
<sequence length="97" mass="11024">MKLGLTEKLRGLVRTYPSGACGPRKALLSPFAGPFERVKPGGHCILQLLITSKTFTAQKFFQLKEEMEIARSKVRTIGWIIKNFPSVLEVMKSWRMQ</sequence>
<accession>A0A4Y2E681</accession>
<evidence type="ECO:0000313" key="2">
    <source>
        <dbReference type="Proteomes" id="UP000499080"/>
    </source>
</evidence>
<dbReference type="EMBL" id="BGPR01000495">
    <property type="protein sequence ID" value="GBM23305.1"/>
    <property type="molecule type" value="Genomic_DNA"/>
</dbReference>
<protein>
    <submittedName>
        <fullName evidence="1">Uncharacterized protein</fullName>
    </submittedName>
</protein>
<gene>
    <name evidence="1" type="ORF">AVEN_26028_1</name>
</gene>
<reference evidence="1 2" key="1">
    <citation type="journal article" date="2019" name="Sci. Rep.">
        <title>Orb-weaving spider Araneus ventricosus genome elucidates the spidroin gene catalogue.</title>
        <authorList>
            <person name="Kono N."/>
            <person name="Nakamura H."/>
            <person name="Ohtoshi R."/>
            <person name="Moran D.A.P."/>
            <person name="Shinohara A."/>
            <person name="Yoshida Y."/>
            <person name="Fujiwara M."/>
            <person name="Mori M."/>
            <person name="Tomita M."/>
            <person name="Arakawa K."/>
        </authorList>
    </citation>
    <scope>NUCLEOTIDE SEQUENCE [LARGE SCALE GENOMIC DNA]</scope>
</reference>
<keyword evidence="2" id="KW-1185">Reference proteome</keyword>